<dbReference type="Gene3D" id="2.160.10.10">
    <property type="entry name" value="Hexapeptide repeat proteins"/>
    <property type="match status" value="1"/>
</dbReference>
<dbReference type="PANTHER" id="PTHR43300">
    <property type="entry name" value="ACETYLTRANSFERASE"/>
    <property type="match status" value="1"/>
</dbReference>
<dbReference type="EMBL" id="WNLA01000005">
    <property type="protein sequence ID" value="MTW02649.1"/>
    <property type="molecule type" value="Genomic_DNA"/>
</dbReference>
<dbReference type="InterPro" id="IPR001451">
    <property type="entry name" value="Hexapep"/>
</dbReference>
<keyword evidence="10" id="KW-1185">Reference proteome</keyword>
<evidence type="ECO:0000256" key="7">
    <source>
        <dbReference type="ARBA" id="ARBA00023315"/>
    </source>
</evidence>
<keyword evidence="4 9" id="KW-0808">Transferase</keyword>
<organism evidence="9 10">
    <name type="scientific">Pseudoduganella ginsengisoli</name>
    <dbReference type="NCBI Taxonomy" id="1462440"/>
    <lineage>
        <taxon>Bacteria</taxon>
        <taxon>Pseudomonadati</taxon>
        <taxon>Pseudomonadota</taxon>
        <taxon>Betaproteobacteria</taxon>
        <taxon>Burkholderiales</taxon>
        <taxon>Oxalobacteraceae</taxon>
        <taxon>Telluria group</taxon>
        <taxon>Pseudoduganella</taxon>
    </lineage>
</organism>
<dbReference type="Pfam" id="PF00132">
    <property type="entry name" value="Hexapep"/>
    <property type="match status" value="1"/>
</dbReference>
<evidence type="ECO:0000313" key="9">
    <source>
        <dbReference type="EMBL" id="MTW02649.1"/>
    </source>
</evidence>
<comment type="similarity">
    <text evidence="1">Belongs to the transferase hexapeptide repeat family.</text>
</comment>
<accession>A0A6L6PZQ3</accession>
<comment type="catalytic activity">
    <reaction evidence="8">
        <text>chloramphenicol + acetyl-CoA = chloramphenicol 3-acetate + CoA</text>
        <dbReference type="Rhea" id="RHEA:18421"/>
        <dbReference type="ChEBI" id="CHEBI:16730"/>
        <dbReference type="ChEBI" id="CHEBI:17698"/>
        <dbReference type="ChEBI" id="CHEBI:57287"/>
        <dbReference type="ChEBI" id="CHEBI:57288"/>
        <dbReference type="EC" id="2.3.1.28"/>
    </reaction>
</comment>
<evidence type="ECO:0000256" key="2">
    <source>
        <dbReference type="ARBA" id="ARBA00013235"/>
    </source>
</evidence>
<comment type="caution">
    <text evidence="9">The sequence shown here is derived from an EMBL/GenBank/DDBJ whole genome shotgun (WGS) entry which is preliminary data.</text>
</comment>
<dbReference type="InterPro" id="IPR050179">
    <property type="entry name" value="Trans_hexapeptide_repeat"/>
</dbReference>
<dbReference type="CDD" id="cd03349">
    <property type="entry name" value="LbH_XAT"/>
    <property type="match status" value="1"/>
</dbReference>
<dbReference type="GO" id="GO:0046677">
    <property type="term" value="P:response to antibiotic"/>
    <property type="evidence" value="ECO:0007669"/>
    <property type="project" value="UniProtKB-KW"/>
</dbReference>
<dbReference type="AlphaFoldDB" id="A0A6L6PZQ3"/>
<dbReference type="PROSITE" id="PS00101">
    <property type="entry name" value="HEXAPEP_TRANSFERASES"/>
    <property type="match status" value="1"/>
</dbReference>
<sequence>MRFHQINSGTEQVLSTAPFVRLAAGAALVGCDIVDNVTIDKHSCVSKSELGRYFGLGCFSYVTNAKIGRYCTFGARVSVGAFSHPTNWLSIHEFQYRDCSQIYGDTVLGGGVNIAPPNAPTLIGNDVWIGDNASVRTGVTIGTGAIIGMGAVVVADVPPYAIVGGNPARVIRYRFDDAVIAELLALQWWQLDLADMKGIDFSNVAGAIAELRQRLGARQQPGAAAP</sequence>
<evidence type="ECO:0000256" key="1">
    <source>
        <dbReference type="ARBA" id="ARBA00007274"/>
    </source>
</evidence>
<gene>
    <name evidence="9" type="ORF">GM668_11200</name>
</gene>
<proteinExistence type="inferred from homology"/>
<dbReference type="InterPro" id="IPR018357">
    <property type="entry name" value="Hexapep_transf_CS"/>
</dbReference>
<protein>
    <recommendedName>
        <fullName evidence="3">Chloramphenicol acetyltransferase</fullName>
        <ecNumber evidence="2">2.3.1.28</ecNumber>
    </recommendedName>
</protein>
<evidence type="ECO:0000256" key="3">
    <source>
        <dbReference type="ARBA" id="ARBA00020291"/>
    </source>
</evidence>
<keyword evidence="6" id="KW-0046">Antibiotic resistance</keyword>
<dbReference type="SUPFAM" id="SSF51161">
    <property type="entry name" value="Trimeric LpxA-like enzymes"/>
    <property type="match status" value="1"/>
</dbReference>
<keyword evidence="5" id="KW-0677">Repeat</keyword>
<reference evidence="9 10" key="1">
    <citation type="submission" date="2019-11" db="EMBL/GenBank/DDBJ databases">
        <title>Type strains purchased from KCTC, JCM and DSMZ.</title>
        <authorList>
            <person name="Lu H."/>
        </authorList>
    </citation>
    <scope>NUCLEOTIDE SEQUENCE [LARGE SCALE GENOMIC DNA]</scope>
    <source>
        <strain evidence="9 10">KCTC 42409</strain>
    </source>
</reference>
<dbReference type="RefSeq" id="WP_155439029.1">
    <property type="nucleotide sequence ID" value="NZ_WNLA01000005.1"/>
</dbReference>
<keyword evidence="7" id="KW-0012">Acyltransferase</keyword>
<evidence type="ECO:0000256" key="6">
    <source>
        <dbReference type="ARBA" id="ARBA00023251"/>
    </source>
</evidence>
<evidence type="ECO:0000256" key="8">
    <source>
        <dbReference type="ARBA" id="ARBA00047633"/>
    </source>
</evidence>
<dbReference type="InterPro" id="IPR011004">
    <property type="entry name" value="Trimer_LpxA-like_sf"/>
</dbReference>
<dbReference type="GO" id="GO:0008811">
    <property type="term" value="F:chloramphenicol O-acetyltransferase activity"/>
    <property type="evidence" value="ECO:0007669"/>
    <property type="project" value="UniProtKB-EC"/>
</dbReference>
<dbReference type="EC" id="2.3.1.28" evidence="2"/>
<evidence type="ECO:0000256" key="5">
    <source>
        <dbReference type="ARBA" id="ARBA00022737"/>
    </source>
</evidence>
<evidence type="ECO:0000256" key="4">
    <source>
        <dbReference type="ARBA" id="ARBA00022679"/>
    </source>
</evidence>
<dbReference type="OrthoDB" id="8612290at2"/>
<dbReference type="PANTHER" id="PTHR43300:SF12">
    <property type="entry name" value="CHLORAMPHENICOL ACETYLTRANSFERASE"/>
    <property type="match status" value="1"/>
</dbReference>
<name>A0A6L6PZQ3_9BURK</name>
<evidence type="ECO:0000313" key="10">
    <source>
        <dbReference type="Proteomes" id="UP000484015"/>
    </source>
</evidence>
<dbReference type="Proteomes" id="UP000484015">
    <property type="component" value="Unassembled WGS sequence"/>
</dbReference>